<evidence type="ECO:0000256" key="4">
    <source>
        <dbReference type="ARBA" id="ARBA00011533"/>
    </source>
</evidence>
<accession>A0A8B8DIH4</accession>
<keyword evidence="10" id="KW-0472">Membrane</keyword>
<dbReference type="PANTHER" id="PTHR12653:SF0">
    <property type="entry name" value="NADH DEHYDROGENASE [UBIQUINONE] 1 ALPHA SUBCOMPLEX SUBUNIT 5"/>
    <property type="match status" value="1"/>
</dbReference>
<keyword evidence="9" id="KW-0496">Mitochondrion</keyword>
<evidence type="ECO:0000313" key="11">
    <source>
        <dbReference type="Proteomes" id="UP000694844"/>
    </source>
</evidence>
<dbReference type="AlphaFoldDB" id="A0A8B8DIH4"/>
<organism evidence="11 12">
    <name type="scientific">Crassostrea virginica</name>
    <name type="common">Eastern oyster</name>
    <dbReference type="NCBI Taxonomy" id="6565"/>
    <lineage>
        <taxon>Eukaryota</taxon>
        <taxon>Metazoa</taxon>
        <taxon>Spiralia</taxon>
        <taxon>Lophotrochozoa</taxon>
        <taxon>Mollusca</taxon>
        <taxon>Bivalvia</taxon>
        <taxon>Autobranchia</taxon>
        <taxon>Pteriomorphia</taxon>
        <taxon>Ostreida</taxon>
        <taxon>Ostreoidea</taxon>
        <taxon>Ostreidae</taxon>
        <taxon>Crassostrea</taxon>
    </lineage>
</organism>
<evidence type="ECO:0000313" key="12">
    <source>
        <dbReference type="RefSeq" id="XP_022327510.1"/>
    </source>
</evidence>
<dbReference type="GO" id="GO:0005743">
    <property type="term" value="C:mitochondrial inner membrane"/>
    <property type="evidence" value="ECO:0007669"/>
    <property type="project" value="UniProtKB-SubCell"/>
</dbReference>
<dbReference type="RefSeq" id="XP_022327510.1">
    <property type="nucleotide sequence ID" value="XM_022471802.1"/>
</dbReference>
<keyword evidence="7" id="KW-0999">Mitochondrion inner membrane</keyword>
<dbReference type="GeneID" id="111126886"/>
<dbReference type="OrthoDB" id="286811at2759"/>
<keyword evidence="6" id="KW-0679">Respiratory chain</keyword>
<keyword evidence="8" id="KW-0249">Electron transport</keyword>
<dbReference type="RefSeq" id="XP_022327654.1">
    <property type="nucleotide sequence ID" value="XM_022471946.1"/>
</dbReference>
<evidence type="ECO:0000256" key="5">
    <source>
        <dbReference type="ARBA" id="ARBA00022448"/>
    </source>
</evidence>
<comment type="similarity">
    <text evidence="3">Belongs to the complex I NDUFA5 subunit family.</text>
</comment>
<evidence type="ECO:0000313" key="13">
    <source>
        <dbReference type="RefSeq" id="XP_022327654.1"/>
    </source>
</evidence>
<comment type="subunit">
    <text evidence="4">Complex I is composed of 45 different subunits.</text>
</comment>
<sequence>MSYPYMRKLGTGLTGMMREEHPHRRLTILYDKIIKNLLKIPTDSVYRQHAEPMYREKLALVKSVEDVRKLEEQLGDMHIEESLESAERELNLCRNMIKWKAWEPLIGEAPKNQWTWPPN</sequence>
<protein>
    <submittedName>
        <fullName evidence="12 13">Probable NADH dehydrogenase [ubiquinone] 1 alpha subcomplex subunit 5</fullName>
    </submittedName>
</protein>
<proteinExistence type="inferred from homology"/>
<evidence type="ECO:0000256" key="3">
    <source>
        <dbReference type="ARBA" id="ARBA00010261"/>
    </source>
</evidence>
<dbReference type="KEGG" id="cvn:111126983"/>
<keyword evidence="11" id="KW-1185">Reference proteome</keyword>
<evidence type="ECO:0000256" key="7">
    <source>
        <dbReference type="ARBA" id="ARBA00022792"/>
    </source>
</evidence>
<dbReference type="PANTHER" id="PTHR12653">
    <property type="entry name" value="NADH-UBIQUINONE OXIDOREDUCTASE 13 KD-B SUBUNIT"/>
    <property type="match status" value="1"/>
</dbReference>
<comment type="subcellular location">
    <subcellularLocation>
        <location evidence="2">Mitochondrion inner membrane</location>
        <topology evidence="2">Peripheral membrane protein</topology>
        <orientation evidence="2">Matrix side</orientation>
    </subcellularLocation>
</comment>
<dbReference type="InterPro" id="IPR006806">
    <property type="entry name" value="NDUFA5"/>
</dbReference>
<comment type="function">
    <text evidence="1">Accessory subunit of the mitochondrial membrane respiratory chain NADH dehydrogenase (Complex I), that is believed not to be involved in catalysis. Complex I functions in the transfer of electrons from NADH to the respiratory chain. The immediate electron acceptor for the enzyme is believed to be ubiquinone.</text>
</comment>
<dbReference type="Proteomes" id="UP000694844">
    <property type="component" value="Chromosome 3"/>
</dbReference>
<evidence type="ECO:0000256" key="10">
    <source>
        <dbReference type="ARBA" id="ARBA00023136"/>
    </source>
</evidence>
<evidence type="ECO:0000256" key="8">
    <source>
        <dbReference type="ARBA" id="ARBA00022982"/>
    </source>
</evidence>
<evidence type="ECO:0000256" key="9">
    <source>
        <dbReference type="ARBA" id="ARBA00023128"/>
    </source>
</evidence>
<evidence type="ECO:0000256" key="6">
    <source>
        <dbReference type="ARBA" id="ARBA00022660"/>
    </source>
</evidence>
<dbReference type="GO" id="GO:0022904">
    <property type="term" value="P:respiratory electron transport chain"/>
    <property type="evidence" value="ECO:0007669"/>
    <property type="project" value="InterPro"/>
</dbReference>
<gene>
    <name evidence="12" type="primary">LOC111126886</name>
    <name evidence="13" type="synonym">LOC111126983</name>
</gene>
<keyword evidence="5" id="KW-0813">Transport</keyword>
<dbReference type="Pfam" id="PF04716">
    <property type="entry name" value="ETC_C1_NDUFA5"/>
    <property type="match status" value="1"/>
</dbReference>
<evidence type="ECO:0000256" key="1">
    <source>
        <dbReference type="ARBA" id="ARBA00003195"/>
    </source>
</evidence>
<evidence type="ECO:0000256" key="2">
    <source>
        <dbReference type="ARBA" id="ARBA00004443"/>
    </source>
</evidence>
<reference evidence="12 13" key="1">
    <citation type="submission" date="2025-04" db="UniProtKB">
        <authorList>
            <consortium name="RefSeq"/>
        </authorList>
    </citation>
    <scope>IDENTIFICATION</scope>
    <source>
        <tissue evidence="12 13">Whole sample</tissue>
    </source>
</reference>
<dbReference type="KEGG" id="cvn:111126886"/>
<name>A0A8B8DIH4_CRAVI</name>